<evidence type="ECO:0000313" key="3">
    <source>
        <dbReference type="Proteomes" id="UP001432027"/>
    </source>
</evidence>
<keyword evidence="1" id="KW-1133">Transmembrane helix</keyword>
<protein>
    <submittedName>
        <fullName evidence="2">Uncharacterized protein</fullName>
    </submittedName>
</protein>
<feature type="transmembrane region" description="Helical" evidence="1">
    <location>
        <begin position="27"/>
        <end position="49"/>
    </location>
</feature>
<dbReference type="Proteomes" id="UP001432027">
    <property type="component" value="Unassembled WGS sequence"/>
</dbReference>
<sequence length="121" mass="14084">MTSHVEDEENPALKTTKFFVFKNPDPGFTQTVISVFANVVFSHCLLYGVTGNPRAAFLASMFTAPLSAWMCSRDSQRDYDKWVEMRQLRLKGVPDKFLPYRCKYDWTDYEITKIRKTIVDN</sequence>
<proteinExistence type="predicted"/>
<gene>
    <name evidence="2" type="ORF">PENTCL1PPCAC_25805</name>
</gene>
<accession>A0AAV5U9S3</accession>
<evidence type="ECO:0000313" key="2">
    <source>
        <dbReference type="EMBL" id="GMT03631.1"/>
    </source>
</evidence>
<organism evidence="2 3">
    <name type="scientific">Pristionchus entomophagus</name>
    <dbReference type="NCBI Taxonomy" id="358040"/>
    <lineage>
        <taxon>Eukaryota</taxon>
        <taxon>Metazoa</taxon>
        <taxon>Ecdysozoa</taxon>
        <taxon>Nematoda</taxon>
        <taxon>Chromadorea</taxon>
        <taxon>Rhabditida</taxon>
        <taxon>Rhabditina</taxon>
        <taxon>Diplogasteromorpha</taxon>
        <taxon>Diplogasteroidea</taxon>
        <taxon>Neodiplogasteridae</taxon>
        <taxon>Pristionchus</taxon>
    </lineage>
</organism>
<reference evidence="2" key="1">
    <citation type="submission" date="2023-10" db="EMBL/GenBank/DDBJ databases">
        <title>Genome assembly of Pristionchus species.</title>
        <authorList>
            <person name="Yoshida K."/>
            <person name="Sommer R.J."/>
        </authorList>
    </citation>
    <scope>NUCLEOTIDE SEQUENCE</scope>
    <source>
        <strain evidence="2">RS0144</strain>
    </source>
</reference>
<name>A0AAV5U9S3_9BILA</name>
<keyword evidence="3" id="KW-1185">Reference proteome</keyword>
<dbReference type="AlphaFoldDB" id="A0AAV5U9S3"/>
<comment type="caution">
    <text evidence="2">The sequence shown here is derived from an EMBL/GenBank/DDBJ whole genome shotgun (WGS) entry which is preliminary data.</text>
</comment>
<keyword evidence="1" id="KW-0812">Transmembrane</keyword>
<keyword evidence="1" id="KW-0472">Membrane</keyword>
<dbReference type="EMBL" id="BTSX01000006">
    <property type="protein sequence ID" value="GMT03631.1"/>
    <property type="molecule type" value="Genomic_DNA"/>
</dbReference>
<evidence type="ECO:0000256" key="1">
    <source>
        <dbReference type="SAM" id="Phobius"/>
    </source>
</evidence>